<evidence type="ECO:0000256" key="14">
    <source>
        <dbReference type="PIRSR" id="PIRSR618044-2"/>
    </source>
</evidence>
<evidence type="ECO:0000256" key="6">
    <source>
        <dbReference type="ARBA" id="ARBA00022670"/>
    </source>
</evidence>
<gene>
    <name evidence="18" type="ORF">ADH66_04215</name>
    <name evidence="19" type="ORF">I5Q82_14280</name>
</gene>
<keyword evidence="20" id="KW-1185">Reference proteome</keyword>
<dbReference type="SUPFAM" id="SSF56601">
    <property type="entry name" value="beta-lactamase/transpeptidase-like"/>
    <property type="match status" value="1"/>
</dbReference>
<evidence type="ECO:0000313" key="21">
    <source>
        <dbReference type="Proteomes" id="UP000596035"/>
    </source>
</evidence>
<dbReference type="GO" id="GO:0008360">
    <property type="term" value="P:regulation of cell shape"/>
    <property type="evidence" value="ECO:0007669"/>
    <property type="project" value="UniProtKB-KW"/>
</dbReference>
<dbReference type="PANTHER" id="PTHR21581:SF6">
    <property type="entry name" value="TRAFFICKING PROTEIN PARTICLE COMPLEX SUBUNIT 12"/>
    <property type="match status" value="1"/>
</dbReference>
<dbReference type="InterPro" id="IPR012338">
    <property type="entry name" value="Beta-lactam/transpept-like"/>
</dbReference>
<evidence type="ECO:0000256" key="13">
    <source>
        <dbReference type="PIRSR" id="PIRSR618044-1"/>
    </source>
</evidence>
<evidence type="ECO:0000256" key="12">
    <source>
        <dbReference type="ARBA" id="ARBA00034000"/>
    </source>
</evidence>
<evidence type="ECO:0000259" key="17">
    <source>
        <dbReference type="SMART" id="SM00936"/>
    </source>
</evidence>
<evidence type="ECO:0000313" key="18">
    <source>
        <dbReference type="EMBL" id="ASB39923.1"/>
    </source>
</evidence>
<dbReference type="SMART" id="SM00936">
    <property type="entry name" value="PBP5_C"/>
    <property type="match status" value="1"/>
</dbReference>
<dbReference type="PRINTS" id="PR00725">
    <property type="entry name" value="DADACBPTASE1"/>
</dbReference>
<keyword evidence="5 19" id="KW-0121">Carboxypeptidase</keyword>
<dbReference type="InterPro" id="IPR015956">
    <property type="entry name" value="Peniciliin-bd_prot_C_sf"/>
</dbReference>
<dbReference type="KEGG" id="amur:ADH66_04215"/>
<dbReference type="SUPFAM" id="SSF69189">
    <property type="entry name" value="Penicillin-binding protein associated domain"/>
    <property type="match status" value="1"/>
</dbReference>
<evidence type="ECO:0000256" key="7">
    <source>
        <dbReference type="ARBA" id="ARBA00022729"/>
    </source>
</evidence>
<evidence type="ECO:0000256" key="2">
    <source>
        <dbReference type="ARBA" id="ARBA00004752"/>
    </source>
</evidence>
<evidence type="ECO:0000256" key="15">
    <source>
        <dbReference type="RuleBase" id="RU004016"/>
    </source>
</evidence>
<dbReference type="RefSeq" id="WP_066535321.1">
    <property type="nucleotide sequence ID" value="NZ_CAPVCI010000006.1"/>
</dbReference>
<dbReference type="Pfam" id="PF00768">
    <property type="entry name" value="Peptidase_S11"/>
    <property type="match status" value="1"/>
</dbReference>
<feature type="signal peptide" evidence="16">
    <location>
        <begin position="1"/>
        <end position="22"/>
    </location>
</feature>
<keyword evidence="11" id="KW-0961">Cell wall biogenesis/degradation</keyword>
<feature type="active site" description="Proton acceptor" evidence="13">
    <location>
        <position position="62"/>
    </location>
</feature>
<evidence type="ECO:0000256" key="9">
    <source>
        <dbReference type="ARBA" id="ARBA00022960"/>
    </source>
</evidence>
<feature type="domain" description="Peptidase S11 D-Ala-D-Ala carboxypeptidase A C-terminal" evidence="17">
    <location>
        <begin position="272"/>
        <end position="360"/>
    </location>
</feature>
<organism evidence="19 21">
    <name type="scientific">Acutalibacter muris</name>
    <dbReference type="NCBI Taxonomy" id="1796620"/>
    <lineage>
        <taxon>Bacteria</taxon>
        <taxon>Bacillati</taxon>
        <taxon>Bacillota</taxon>
        <taxon>Clostridia</taxon>
        <taxon>Eubacteriales</taxon>
        <taxon>Acutalibacteraceae</taxon>
        <taxon>Acutalibacter</taxon>
    </lineage>
</organism>
<reference evidence="19 21" key="3">
    <citation type="submission" date="2020-11" db="EMBL/GenBank/DDBJ databases">
        <title>Closed and high quality bacterial genomes of the OMM12 community.</title>
        <authorList>
            <person name="Marbouty M."/>
            <person name="Lamy-Besnier Q."/>
            <person name="Debarbieux L."/>
            <person name="Koszul R."/>
        </authorList>
    </citation>
    <scope>NUCLEOTIDE SEQUENCE [LARGE SCALE GENOMIC DNA]</scope>
    <source>
        <strain evidence="19 21">KB18</strain>
    </source>
</reference>
<keyword evidence="6" id="KW-0645">Protease</keyword>
<evidence type="ECO:0000256" key="1">
    <source>
        <dbReference type="ARBA" id="ARBA00003217"/>
    </source>
</evidence>
<evidence type="ECO:0000256" key="3">
    <source>
        <dbReference type="ARBA" id="ARBA00007164"/>
    </source>
</evidence>
<dbReference type="InterPro" id="IPR001967">
    <property type="entry name" value="Peptidase_S11_N"/>
</dbReference>
<dbReference type="EC" id="3.4.16.4" evidence="4"/>
<proteinExistence type="inferred from homology"/>
<keyword evidence="8" id="KW-0378">Hydrolase</keyword>
<dbReference type="InterPro" id="IPR037167">
    <property type="entry name" value="Peptidase_S11_C_sf"/>
</dbReference>
<evidence type="ECO:0000313" key="19">
    <source>
        <dbReference type="EMBL" id="QQR29212.1"/>
    </source>
</evidence>
<comment type="catalytic activity">
    <reaction evidence="12">
        <text>Preferential cleavage: (Ac)2-L-Lys-D-Ala-|-D-Ala. Also transpeptidation of peptidyl-alanyl moieties that are N-acyl substituents of D-alanine.</text>
        <dbReference type="EC" id="3.4.16.4"/>
    </reaction>
</comment>
<dbReference type="InterPro" id="IPR018044">
    <property type="entry name" value="Peptidase_S11"/>
</dbReference>
<evidence type="ECO:0000256" key="11">
    <source>
        <dbReference type="ARBA" id="ARBA00023316"/>
    </source>
</evidence>
<sequence length="377" mass="39757">MKKTVAFMLALLLAALYLPGFAARGEGVEVSAPAAVLMEAGTGRVLFEKNAHEVRPCASITKVMTLCLTFDALESGQLSLSDQLSASAHAASMGGSDIWLKEGELMSVDDLIKATVIMSANDAAVVLAENVAGSEEAFVARMNERAGELGMEETVFKNCNGLDEEGHVTSAYDVALMSRELIRHEKITDYTLTWIDYVRDGATQLVNTNKLIRSYKGITGLKTGTTSQAGSCITATAERNGLRLIAVVLGAGSTDDRFKDAAALLDYGFGGWSVTVPESPQLPDVPVKGGMEETVGAVAGESPEILMESAAMGEIEESVSINPDIKAPVKKGDVIGRITYSAGGETVAQVDITAAGDVEKISFSSAFTYLLHSFLGL</sequence>
<feature type="active site" evidence="13">
    <location>
        <position position="119"/>
    </location>
</feature>
<name>A0A1Z2XNB1_9FIRM</name>
<dbReference type="GO" id="GO:0009002">
    <property type="term" value="F:serine-type D-Ala-D-Ala carboxypeptidase activity"/>
    <property type="evidence" value="ECO:0007669"/>
    <property type="project" value="UniProtKB-EC"/>
</dbReference>
<dbReference type="GO" id="GO:0006508">
    <property type="term" value="P:proteolysis"/>
    <property type="evidence" value="ECO:0007669"/>
    <property type="project" value="UniProtKB-KW"/>
</dbReference>
<dbReference type="Gene3D" id="2.60.410.10">
    <property type="entry name" value="D-Ala-D-Ala carboxypeptidase, C-terminal domain"/>
    <property type="match status" value="1"/>
</dbReference>
<evidence type="ECO:0000256" key="10">
    <source>
        <dbReference type="ARBA" id="ARBA00022984"/>
    </source>
</evidence>
<dbReference type="InterPro" id="IPR012907">
    <property type="entry name" value="Peptidase_S11_C"/>
</dbReference>
<dbReference type="Proteomes" id="UP000196710">
    <property type="component" value="Chromosome"/>
</dbReference>
<dbReference type="AlphaFoldDB" id="A0A1Z2XNB1"/>
<reference evidence="18" key="1">
    <citation type="journal article" date="2017" name="Genome Announc.">
        <title>High-Quality Whole-Genome Sequences of the Oligo-Mouse-Microbiota Bacterial Community.</title>
        <authorList>
            <person name="Garzetti D."/>
            <person name="Brugiroux S."/>
            <person name="Bunk B."/>
            <person name="Pukall R."/>
            <person name="McCoy K.D."/>
            <person name="Macpherson A.J."/>
            <person name="Stecher B."/>
        </authorList>
    </citation>
    <scope>NUCLEOTIDE SEQUENCE</scope>
    <source>
        <strain evidence="18">KB18</strain>
    </source>
</reference>
<evidence type="ECO:0000313" key="20">
    <source>
        <dbReference type="Proteomes" id="UP000196710"/>
    </source>
</evidence>
<keyword evidence="10" id="KW-0573">Peptidoglycan synthesis</keyword>
<dbReference type="EMBL" id="CP065321">
    <property type="protein sequence ID" value="QQR29212.1"/>
    <property type="molecule type" value="Genomic_DNA"/>
</dbReference>
<dbReference type="GO" id="GO:0071555">
    <property type="term" value="P:cell wall organization"/>
    <property type="evidence" value="ECO:0007669"/>
    <property type="project" value="UniProtKB-KW"/>
</dbReference>
<keyword evidence="7 16" id="KW-0732">Signal</keyword>
<dbReference type="Pfam" id="PF07943">
    <property type="entry name" value="PBP5_C"/>
    <property type="match status" value="1"/>
</dbReference>
<evidence type="ECO:0000256" key="16">
    <source>
        <dbReference type="SAM" id="SignalP"/>
    </source>
</evidence>
<keyword evidence="9" id="KW-0133">Cell shape</keyword>
<dbReference type="EMBL" id="CP021422">
    <property type="protein sequence ID" value="ASB39923.1"/>
    <property type="molecule type" value="Genomic_DNA"/>
</dbReference>
<protein>
    <recommendedName>
        <fullName evidence="4">serine-type D-Ala-D-Ala carboxypeptidase</fullName>
        <ecNumber evidence="4">3.4.16.4</ecNumber>
    </recommendedName>
</protein>
<comment type="pathway">
    <text evidence="2">Cell wall biogenesis; peptidoglycan biosynthesis.</text>
</comment>
<feature type="binding site" evidence="14">
    <location>
        <position position="222"/>
    </location>
    <ligand>
        <name>substrate</name>
    </ligand>
</feature>
<comment type="similarity">
    <text evidence="3 15">Belongs to the peptidase S11 family.</text>
</comment>
<feature type="chain" id="PRO_5044568655" description="serine-type D-Ala-D-Ala carboxypeptidase" evidence="16">
    <location>
        <begin position="23"/>
        <end position="377"/>
    </location>
</feature>
<dbReference type="Proteomes" id="UP000596035">
    <property type="component" value="Chromosome"/>
</dbReference>
<dbReference type="GO" id="GO:0009252">
    <property type="term" value="P:peptidoglycan biosynthetic process"/>
    <property type="evidence" value="ECO:0007669"/>
    <property type="project" value="UniProtKB-UniPathway"/>
</dbReference>
<evidence type="ECO:0000256" key="5">
    <source>
        <dbReference type="ARBA" id="ARBA00022645"/>
    </source>
</evidence>
<reference evidence="20" key="2">
    <citation type="submission" date="2017-05" db="EMBL/GenBank/DDBJ databases">
        <title>Improved OligoMM genomes.</title>
        <authorList>
            <person name="Garzetti D."/>
        </authorList>
    </citation>
    <scope>NUCLEOTIDE SEQUENCE [LARGE SCALE GENOMIC DNA]</scope>
    <source>
        <strain evidence="20">KB18</strain>
    </source>
</reference>
<comment type="function">
    <text evidence="1">Removes C-terminal D-alanyl residues from sugar-peptide cell wall precursors.</text>
</comment>
<feature type="active site" description="Acyl-ester intermediate" evidence="13">
    <location>
        <position position="59"/>
    </location>
</feature>
<dbReference type="PANTHER" id="PTHR21581">
    <property type="entry name" value="D-ALANYL-D-ALANINE CARBOXYPEPTIDASE"/>
    <property type="match status" value="1"/>
</dbReference>
<accession>A0A1Z2XNB1</accession>
<evidence type="ECO:0000256" key="8">
    <source>
        <dbReference type="ARBA" id="ARBA00022801"/>
    </source>
</evidence>
<dbReference type="Gene3D" id="3.40.710.10">
    <property type="entry name" value="DD-peptidase/beta-lactamase superfamily"/>
    <property type="match status" value="1"/>
</dbReference>
<evidence type="ECO:0000256" key="4">
    <source>
        <dbReference type="ARBA" id="ARBA00012448"/>
    </source>
</evidence>